<accession>A0A5J6GFT0</accession>
<evidence type="ECO:0000256" key="2">
    <source>
        <dbReference type="ARBA" id="ARBA00022908"/>
    </source>
</evidence>
<evidence type="ECO:0000259" key="8">
    <source>
        <dbReference type="PROSITE" id="PS51900"/>
    </source>
</evidence>
<dbReference type="GO" id="GO:0003677">
    <property type="term" value="F:DNA binding"/>
    <property type="evidence" value="ECO:0007669"/>
    <property type="project" value="UniProtKB-UniRule"/>
</dbReference>
<dbReference type="Pfam" id="PF00589">
    <property type="entry name" value="Phage_integrase"/>
    <property type="match status" value="1"/>
</dbReference>
<keyword evidence="3 5" id="KW-0238">DNA-binding</keyword>
<evidence type="ECO:0000259" key="7">
    <source>
        <dbReference type="PROSITE" id="PS51898"/>
    </source>
</evidence>
<dbReference type="OrthoDB" id="3175606at2"/>
<evidence type="ECO:0000256" key="1">
    <source>
        <dbReference type="ARBA" id="ARBA00008857"/>
    </source>
</evidence>
<dbReference type="InterPro" id="IPR044068">
    <property type="entry name" value="CB"/>
</dbReference>
<feature type="domain" description="Core-binding (CB)" evidence="8">
    <location>
        <begin position="71"/>
        <end position="153"/>
    </location>
</feature>
<organism evidence="9 10">
    <name type="scientific">Streptomyces kanamyceticus</name>
    <dbReference type="NCBI Taxonomy" id="1967"/>
    <lineage>
        <taxon>Bacteria</taxon>
        <taxon>Bacillati</taxon>
        <taxon>Actinomycetota</taxon>
        <taxon>Actinomycetes</taxon>
        <taxon>Kitasatosporales</taxon>
        <taxon>Streptomycetaceae</taxon>
        <taxon>Streptomyces</taxon>
    </lineage>
</organism>
<comment type="similarity">
    <text evidence="1">Belongs to the 'phage' integrase family.</text>
</comment>
<dbReference type="SUPFAM" id="SSF56349">
    <property type="entry name" value="DNA breaking-rejoining enzymes"/>
    <property type="match status" value="1"/>
</dbReference>
<dbReference type="GO" id="GO:0015074">
    <property type="term" value="P:DNA integration"/>
    <property type="evidence" value="ECO:0007669"/>
    <property type="project" value="UniProtKB-KW"/>
</dbReference>
<protein>
    <submittedName>
        <fullName evidence="9">Site-specific integrase</fullName>
    </submittedName>
</protein>
<evidence type="ECO:0000256" key="6">
    <source>
        <dbReference type="SAM" id="MobiDB-lite"/>
    </source>
</evidence>
<proteinExistence type="inferred from homology"/>
<dbReference type="InterPro" id="IPR050808">
    <property type="entry name" value="Phage_Integrase"/>
</dbReference>
<dbReference type="AlphaFoldDB" id="A0A5J6GFT0"/>
<dbReference type="EMBL" id="CP023699">
    <property type="protein sequence ID" value="QEU93983.1"/>
    <property type="molecule type" value="Genomic_DNA"/>
</dbReference>
<dbReference type="InterPro" id="IPR004107">
    <property type="entry name" value="Integrase_SAM-like_N"/>
</dbReference>
<dbReference type="Pfam" id="PF14659">
    <property type="entry name" value="Phage_int_SAM_3"/>
    <property type="match status" value="1"/>
</dbReference>
<keyword evidence="4" id="KW-0233">DNA recombination</keyword>
<dbReference type="InterPro" id="IPR011010">
    <property type="entry name" value="DNA_brk_join_enz"/>
</dbReference>
<keyword evidence="10" id="KW-1185">Reference proteome</keyword>
<feature type="region of interest" description="Disordered" evidence="6">
    <location>
        <begin position="1"/>
        <end position="21"/>
    </location>
</feature>
<feature type="domain" description="Tyr recombinase" evidence="7">
    <location>
        <begin position="172"/>
        <end position="397"/>
    </location>
</feature>
<evidence type="ECO:0000256" key="5">
    <source>
        <dbReference type="PROSITE-ProRule" id="PRU01248"/>
    </source>
</evidence>
<dbReference type="InterPro" id="IPR010998">
    <property type="entry name" value="Integrase_recombinase_N"/>
</dbReference>
<evidence type="ECO:0000256" key="4">
    <source>
        <dbReference type="ARBA" id="ARBA00023172"/>
    </source>
</evidence>
<evidence type="ECO:0000256" key="3">
    <source>
        <dbReference type="ARBA" id="ARBA00023125"/>
    </source>
</evidence>
<dbReference type="KEGG" id="ska:CP970_26520"/>
<sequence length="423" mass="47747">MAGQRKRNPNGSGTVTRRADGRYQAAVYVPQPDGTRKRKYAYGKTFDECDGMRRDLLERANSGIPTPTRDMTLGQWFDYWLAVIVKPDLSAGSYRTYEQAVRNHLRPRLGSKVMVKLGVKELRGAVKLLAEEKTAKTARHVLRVLSAALTAAMVEDIGLTRNVAKLVHVRAPTDSGKSWDAVTVLRFLAAARRLTVYYPAFLLLCLLGLRRAEVCGLRWEYIDLDNRILWVEQQRQRTSAGTVDVDPKSKTSKAPLPLPAQCIAPLRWTRMRTAWLRERAISRGRPWFDDPEGHVFVTRTGRPLLAENLYLTMQRVIEAANLYPEPSPYFFEADESEAEQLGKMNPKGLRKSCGTLLVHLKVHPRVIKAILRHSRIATTLDIYAEALDPDVVAAVSQLDRLLRQPARIQQLEAGQADREASLM</sequence>
<dbReference type="PANTHER" id="PTHR30629:SF2">
    <property type="entry name" value="PROPHAGE INTEGRASE INTS-RELATED"/>
    <property type="match status" value="1"/>
</dbReference>
<keyword evidence="2" id="KW-0229">DNA integration</keyword>
<dbReference type="Gene3D" id="1.10.150.130">
    <property type="match status" value="1"/>
</dbReference>
<dbReference type="InterPro" id="IPR002104">
    <property type="entry name" value="Integrase_catalytic"/>
</dbReference>
<dbReference type="Gene3D" id="1.10.443.10">
    <property type="entry name" value="Intergrase catalytic core"/>
    <property type="match status" value="1"/>
</dbReference>
<dbReference type="PROSITE" id="PS51898">
    <property type="entry name" value="TYR_RECOMBINASE"/>
    <property type="match status" value="1"/>
</dbReference>
<evidence type="ECO:0000313" key="9">
    <source>
        <dbReference type="EMBL" id="QEU93983.1"/>
    </source>
</evidence>
<reference evidence="9 10" key="1">
    <citation type="submission" date="2017-09" db="EMBL/GenBank/DDBJ databases">
        <authorList>
            <person name="Lee N."/>
            <person name="Cho B.-K."/>
        </authorList>
    </citation>
    <scope>NUCLEOTIDE SEQUENCE [LARGE SCALE GENOMIC DNA]</scope>
    <source>
        <strain evidence="9 10">ATCC 12853</strain>
    </source>
</reference>
<dbReference type="PANTHER" id="PTHR30629">
    <property type="entry name" value="PROPHAGE INTEGRASE"/>
    <property type="match status" value="1"/>
</dbReference>
<dbReference type="InterPro" id="IPR013762">
    <property type="entry name" value="Integrase-like_cat_sf"/>
</dbReference>
<gene>
    <name evidence="9" type="ORF">CP970_26520</name>
</gene>
<dbReference type="Proteomes" id="UP000325529">
    <property type="component" value="Chromosome"/>
</dbReference>
<name>A0A5J6GFT0_STRKN</name>
<dbReference type="RefSeq" id="WP_055555643.1">
    <property type="nucleotide sequence ID" value="NZ_CP023699.1"/>
</dbReference>
<dbReference type="PROSITE" id="PS51900">
    <property type="entry name" value="CB"/>
    <property type="match status" value="1"/>
</dbReference>
<dbReference type="GO" id="GO:0006310">
    <property type="term" value="P:DNA recombination"/>
    <property type="evidence" value="ECO:0007669"/>
    <property type="project" value="UniProtKB-KW"/>
</dbReference>
<evidence type="ECO:0000313" key="10">
    <source>
        <dbReference type="Proteomes" id="UP000325529"/>
    </source>
</evidence>